<name>A0ABW3SKD1_9BACT</name>
<evidence type="ECO:0000313" key="1">
    <source>
        <dbReference type="EMBL" id="MFD1184892.1"/>
    </source>
</evidence>
<evidence type="ECO:0000313" key="2">
    <source>
        <dbReference type="Proteomes" id="UP001597094"/>
    </source>
</evidence>
<reference evidence="2" key="1">
    <citation type="journal article" date="2019" name="Int. J. Syst. Evol. Microbiol.">
        <title>The Global Catalogue of Microorganisms (GCM) 10K type strain sequencing project: providing services to taxonomists for standard genome sequencing and annotation.</title>
        <authorList>
            <consortium name="The Broad Institute Genomics Platform"/>
            <consortium name="The Broad Institute Genome Sequencing Center for Infectious Disease"/>
            <person name="Wu L."/>
            <person name="Ma J."/>
        </authorList>
    </citation>
    <scope>NUCLEOTIDE SEQUENCE [LARGE SCALE GENOMIC DNA]</scope>
    <source>
        <strain evidence="2">JCM 31319</strain>
    </source>
</reference>
<organism evidence="1 2">
    <name type="scientific">Pontibacter rugosus</name>
    <dbReference type="NCBI Taxonomy" id="1745966"/>
    <lineage>
        <taxon>Bacteria</taxon>
        <taxon>Pseudomonadati</taxon>
        <taxon>Bacteroidota</taxon>
        <taxon>Cytophagia</taxon>
        <taxon>Cytophagales</taxon>
        <taxon>Hymenobacteraceae</taxon>
        <taxon>Pontibacter</taxon>
    </lineage>
</organism>
<dbReference type="Proteomes" id="UP001597094">
    <property type="component" value="Unassembled WGS sequence"/>
</dbReference>
<keyword evidence="2" id="KW-1185">Reference proteome</keyword>
<evidence type="ECO:0008006" key="3">
    <source>
        <dbReference type="Google" id="ProtNLM"/>
    </source>
</evidence>
<proteinExistence type="predicted"/>
<accession>A0ABW3SKD1</accession>
<gene>
    <name evidence="1" type="ORF">ACFQ2O_01655</name>
</gene>
<dbReference type="RefSeq" id="WP_377522394.1">
    <property type="nucleotide sequence ID" value="NZ_JBHTLD010000007.1"/>
</dbReference>
<sequence length="143" mass="16566">MAQSKTEVWTPEEARLYFSGGGKAKAKVKRKKTAIEKQLEEELQLHRIRELEKATGQQVVAEHRFHPEREWRFDFYLPACRVAIEVEGGVWTQGRHTRGNGYTADMEKYNEAQAMGIKVLRFTPDQLLKPKALRVINQALDQQ</sequence>
<comment type="caution">
    <text evidence="1">The sequence shown here is derived from an EMBL/GenBank/DDBJ whole genome shotgun (WGS) entry which is preliminary data.</text>
</comment>
<dbReference type="EMBL" id="JBHTLD010000007">
    <property type="protein sequence ID" value="MFD1184892.1"/>
    <property type="molecule type" value="Genomic_DNA"/>
</dbReference>
<protein>
    <recommendedName>
        <fullName evidence="3">DUF559 domain-containing protein</fullName>
    </recommendedName>
</protein>
<dbReference type="Gene3D" id="3.40.960.10">
    <property type="entry name" value="VSR Endonuclease"/>
    <property type="match status" value="1"/>
</dbReference>